<feature type="domain" description="Methyl-accepting transducer" evidence="12">
    <location>
        <begin position="412"/>
        <end position="641"/>
    </location>
</feature>
<feature type="compositionally biased region" description="Basic and acidic residues" evidence="10">
    <location>
        <begin position="693"/>
        <end position="703"/>
    </location>
</feature>
<comment type="subcellular location">
    <subcellularLocation>
        <location evidence="1">Cell membrane</location>
        <topology evidence="1">Multi-pass membrane protein</topology>
    </subcellularLocation>
</comment>
<dbReference type="PANTHER" id="PTHR43531:SF14">
    <property type="entry name" value="METHYL-ACCEPTING CHEMOTAXIS PROTEIN I-RELATED"/>
    <property type="match status" value="1"/>
</dbReference>
<feature type="region of interest" description="Disordered" evidence="10">
    <location>
        <begin position="673"/>
        <end position="703"/>
    </location>
</feature>
<dbReference type="InterPro" id="IPR051310">
    <property type="entry name" value="MCP_chemotaxis"/>
</dbReference>
<feature type="transmembrane region" description="Helical" evidence="11">
    <location>
        <begin position="329"/>
        <end position="352"/>
    </location>
</feature>
<keyword evidence="14" id="KW-0675">Receptor</keyword>
<accession>L9UC92</accession>
<evidence type="ECO:0000256" key="3">
    <source>
        <dbReference type="ARBA" id="ARBA00022481"/>
    </source>
</evidence>
<dbReference type="CDD" id="cd06225">
    <property type="entry name" value="HAMP"/>
    <property type="match status" value="1"/>
</dbReference>
<dbReference type="InterPro" id="IPR004089">
    <property type="entry name" value="MCPsignal_dom"/>
</dbReference>
<evidence type="ECO:0000256" key="1">
    <source>
        <dbReference type="ARBA" id="ARBA00004651"/>
    </source>
</evidence>
<dbReference type="InterPro" id="IPR004090">
    <property type="entry name" value="Chemotax_Me-accpt_rcpt"/>
</dbReference>
<keyword evidence="5 11" id="KW-1133">Transmembrane helix</keyword>
<dbReference type="PROSITE" id="PS50885">
    <property type="entry name" value="HAMP"/>
    <property type="match status" value="1"/>
</dbReference>
<organism evidence="14 15">
    <name type="scientific">Vreelandella titanicae BH1</name>
    <dbReference type="NCBI Taxonomy" id="1204738"/>
    <lineage>
        <taxon>Bacteria</taxon>
        <taxon>Pseudomonadati</taxon>
        <taxon>Pseudomonadota</taxon>
        <taxon>Gammaproteobacteria</taxon>
        <taxon>Oceanospirillales</taxon>
        <taxon>Halomonadaceae</taxon>
        <taxon>Vreelandella</taxon>
    </lineage>
</organism>
<dbReference type="EMBL" id="AOPO01000001">
    <property type="protein sequence ID" value="ELY22575.1"/>
    <property type="molecule type" value="Genomic_DNA"/>
</dbReference>
<dbReference type="PATRIC" id="fig|1204738.3.peg.274"/>
<dbReference type="SMART" id="SM00304">
    <property type="entry name" value="HAMP"/>
    <property type="match status" value="1"/>
</dbReference>
<dbReference type="GO" id="GO:0006935">
    <property type="term" value="P:chemotaxis"/>
    <property type="evidence" value="ECO:0007669"/>
    <property type="project" value="InterPro"/>
</dbReference>
<dbReference type="InterPro" id="IPR003660">
    <property type="entry name" value="HAMP_dom"/>
</dbReference>
<dbReference type="GO" id="GO:0005886">
    <property type="term" value="C:plasma membrane"/>
    <property type="evidence" value="ECO:0007669"/>
    <property type="project" value="UniProtKB-SubCell"/>
</dbReference>
<feature type="region of interest" description="Disordered" evidence="10">
    <location>
        <begin position="1"/>
        <end position="28"/>
    </location>
</feature>
<evidence type="ECO:0000256" key="7">
    <source>
        <dbReference type="ARBA" id="ARBA00023224"/>
    </source>
</evidence>
<comment type="similarity">
    <text evidence="8">Belongs to the methyl-accepting chemotaxis (MCP) protein family.</text>
</comment>
<dbReference type="CDD" id="cd11386">
    <property type="entry name" value="MCP_signal"/>
    <property type="match status" value="1"/>
</dbReference>
<name>L9UC92_9GAMM</name>
<feature type="domain" description="HAMP" evidence="13">
    <location>
        <begin position="353"/>
        <end position="407"/>
    </location>
</feature>
<evidence type="ECO:0000256" key="4">
    <source>
        <dbReference type="ARBA" id="ARBA00022692"/>
    </source>
</evidence>
<dbReference type="PROSITE" id="PS50111">
    <property type="entry name" value="CHEMOTAXIS_TRANSDUC_2"/>
    <property type="match status" value="1"/>
</dbReference>
<evidence type="ECO:0000256" key="6">
    <source>
        <dbReference type="ARBA" id="ARBA00023136"/>
    </source>
</evidence>
<feature type="compositionally biased region" description="Polar residues" evidence="10">
    <location>
        <begin position="10"/>
        <end position="20"/>
    </location>
</feature>
<keyword evidence="6 11" id="KW-0472">Membrane</keyword>
<protein>
    <submittedName>
        <fullName evidence="14">Chemotaxis methyl-accepting receptor, signaling</fullName>
    </submittedName>
</protein>
<dbReference type="CDD" id="cd12912">
    <property type="entry name" value="PDC2_MCP_like"/>
    <property type="match status" value="1"/>
</dbReference>
<feature type="transmembrane region" description="Helical" evidence="11">
    <location>
        <begin position="55"/>
        <end position="74"/>
    </location>
</feature>
<keyword evidence="7 9" id="KW-0807">Transducer</keyword>
<keyword evidence="2" id="KW-1003">Cell membrane</keyword>
<dbReference type="Gene3D" id="1.10.287.950">
    <property type="entry name" value="Methyl-accepting chemotaxis protein"/>
    <property type="match status" value="1"/>
</dbReference>
<dbReference type="AlphaFoldDB" id="L9UC92"/>
<evidence type="ECO:0000256" key="5">
    <source>
        <dbReference type="ARBA" id="ARBA00022989"/>
    </source>
</evidence>
<dbReference type="Gene3D" id="3.30.450.20">
    <property type="entry name" value="PAS domain"/>
    <property type="match status" value="1"/>
</dbReference>
<dbReference type="FunFam" id="1.10.287.950:FF:000001">
    <property type="entry name" value="Methyl-accepting chemotaxis sensory transducer"/>
    <property type="match status" value="1"/>
</dbReference>
<evidence type="ECO:0000256" key="10">
    <source>
        <dbReference type="SAM" id="MobiDB-lite"/>
    </source>
</evidence>
<dbReference type="Pfam" id="PF02743">
    <property type="entry name" value="dCache_1"/>
    <property type="match status" value="1"/>
</dbReference>
<dbReference type="PANTHER" id="PTHR43531">
    <property type="entry name" value="PROTEIN ICFG"/>
    <property type="match status" value="1"/>
</dbReference>
<dbReference type="SUPFAM" id="SSF58104">
    <property type="entry name" value="Methyl-accepting chemotaxis protein (MCP) signaling domain"/>
    <property type="match status" value="1"/>
</dbReference>
<dbReference type="GO" id="GO:0004888">
    <property type="term" value="F:transmembrane signaling receptor activity"/>
    <property type="evidence" value="ECO:0007669"/>
    <property type="project" value="InterPro"/>
</dbReference>
<evidence type="ECO:0000256" key="8">
    <source>
        <dbReference type="ARBA" id="ARBA00029447"/>
    </source>
</evidence>
<dbReference type="PRINTS" id="PR00260">
    <property type="entry name" value="CHEMTRNSDUCR"/>
</dbReference>
<evidence type="ECO:0000256" key="9">
    <source>
        <dbReference type="PROSITE-ProRule" id="PRU00284"/>
    </source>
</evidence>
<evidence type="ECO:0000259" key="12">
    <source>
        <dbReference type="PROSITE" id="PS50111"/>
    </source>
</evidence>
<comment type="caution">
    <text evidence="14">The sequence shown here is derived from an EMBL/GenBank/DDBJ whole genome shotgun (WGS) entry which is preliminary data.</text>
</comment>
<keyword evidence="3" id="KW-0488">Methylation</keyword>
<gene>
    <name evidence="14" type="ORF">HALTITAN_0190</name>
</gene>
<dbReference type="SMART" id="SM00283">
    <property type="entry name" value="MA"/>
    <property type="match status" value="1"/>
</dbReference>
<dbReference type="Pfam" id="PF00015">
    <property type="entry name" value="MCPsignal"/>
    <property type="match status" value="1"/>
</dbReference>
<evidence type="ECO:0000259" key="13">
    <source>
        <dbReference type="PROSITE" id="PS50885"/>
    </source>
</evidence>
<dbReference type="InterPro" id="IPR033479">
    <property type="entry name" value="dCache_1"/>
</dbReference>
<sequence length="703" mass="75197">MQDRPLMISGSKNNTQGTIKQSKHSTHQHPRALLLANISRQQMKKISRLSLTQKLLVAVAIPLLVVAVILGFVVNQQLNQAIPALIDNAGKRQVEARADEISRWITGYRNWISVLAQDERLVEDVPLASHRAWLEKRYPPGGTIESLFFADASGATLTHAGVNLQIAERPYFKALVTDGTQDSLLSDPVISMVSGLPTAIVADTVFDERGNRAGLLGMTVSMAAVSDITSDINVGDGSYGWLIDSQGQVIAHPVEEYRMSLNYTDADQQGYQGLDALSQQILSGTAGSGEITMPSGEQTVLMWSPVEGTSWVVGVTVPITAFTTVTNSLLQSLLLAGGLLLALLLVVVAYAARRSLAPIKHTASAMADIAKGKGDLTRRLEAKTQDEIGDLAHGFNAFVERMQSTLQEVRQNARTVLSDASDMADGTHELSSRTEQAAANLQETSASMEQIHSTVAHTSQASEQANSLALEAANASERGTDSMNQMEAKMAAISDSANKISDIIGLIDSIAFQTNILALNASVEAARAGEQGRGFAVVASEVRTLASRSASAAHDIRALIDMSVSHSKEGGDIVKAAADRMKEIRHSVTQVSDVIAEIAAGAREQTTGIQQVNTAVAEMDMMTQQNAAMVSQSATLATNMRDNAQRLDQLMSEFVLSEGGAENSALPYTAAHKARTGTALPQAPSRPPQATQQKHEVAEWEEF</sequence>
<evidence type="ECO:0000256" key="2">
    <source>
        <dbReference type="ARBA" id="ARBA00022475"/>
    </source>
</evidence>
<dbReference type="Pfam" id="PF00672">
    <property type="entry name" value="HAMP"/>
    <property type="match status" value="1"/>
</dbReference>
<dbReference type="GO" id="GO:0007165">
    <property type="term" value="P:signal transduction"/>
    <property type="evidence" value="ECO:0007669"/>
    <property type="project" value="UniProtKB-KW"/>
</dbReference>
<dbReference type="Proteomes" id="UP000011651">
    <property type="component" value="Unassembled WGS sequence"/>
</dbReference>
<proteinExistence type="inferred from homology"/>
<dbReference type="CDD" id="cd12914">
    <property type="entry name" value="PDC1_DGC_like"/>
    <property type="match status" value="1"/>
</dbReference>
<keyword evidence="4 11" id="KW-0812">Transmembrane</keyword>
<reference evidence="14 15" key="1">
    <citation type="journal article" date="2013" name="Genome Announc.">
        <title>Draft Genome of the Marine Gammaproteobacterium Halomonas titanicae.</title>
        <authorList>
            <person name="Sanchez-Porro C."/>
            <person name="de la Haba R.R."/>
            <person name="Cruz-Hernandez N."/>
            <person name="Gonzalez J.M."/>
            <person name="Reyes-Guirao C."/>
            <person name="Navarro-Sampedro L."/>
            <person name="Carballo M."/>
            <person name="Ventosa A."/>
        </authorList>
    </citation>
    <scope>NUCLEOTIDE SEQUENCE [LARGE SCALE GENOMIC DNA]</scope>
    <source>
        <strain evidence="14 15">BH1</strain>
    </source>
</reference>
<evidence type="ECO:0000256" key="11">
    <source>
        <dbReference type="SAM" id="Phobius"/>
    </source>
</evidence>
<evidence type="ECO:0000313" key="15">
    <source>
        <dbReference type="Proteomes" id="UP000011651"/>
    </source>
</evidence>
<evidence type="ECO:0000313" key="14">
    <source>
        <dbReference type="EMBL" id="ELY22575.1"/>
    </source>
</evidence>